<keyword evidence="1 3" id="KW-0663">Pyridoxal phosphate</keyword>
<dbReference type="InterPro" id="IPR015422">
    <property type="entry name" value="PyrdxlP-dep_Trfase_small"/>
</dbReference>
<reference evidence="4 5" key="1">
    <citation type="submission" date="2016-11" db="EMBL/GenBank/DDBJ databases">
        <title>Networking in microbes: conjugative elements and plasmids in the genus Alteromonas.</title>
        <authorList>
            <person name="Lopez-Perez M."/>
            <person name="Ramon-Marco N."/>
            <person name="Rodriguez-Valera F."/>
        </authorList>
    </citation>
    <scope>NUCLEOTIDE SEQUENCE [LARGE SCALE GENOMIC DNA]</scope>
    <source>
        <strain evidence="4 5">CP48</strain>
        <plasmid evidence="5">pamcp48-600</plasmid>
    </source>
</reference>
<evidence type="ECO:0000256" key="2">
    <source>
        <dbReference type="ARBA" id="ARBA00037999"/>
    </source>
</evidence>
<evidence type="ECO:0000313" key="5">
    <source>
        <dbReference type="Proteomes" id="UP000182101"/>
    </source>
</evidence>
<dbReference type="PIRSF" id="PIRSF000390">
    <property type="entry name" value="PLP_StrS"/>
    <property type="match status" value="1"/>
</dbReference>
<dbReference type="GO" id="GO:0008483">
    <property type="term" value="F:transaminase activity"/>
    <property type="evidence" value="ECO:0007669"/>
    <property type="project" value="TreeGrafter"/>
</dbReference>
<organism evidence="4 5">
    <name type="scientific">Alteromonas mediterranea</name>
    <dbReference type="NCBI Taxonomy" id="314275"/>
    <lineage>
        <taxon>Bacteria</taxon>
        <taxon>Pseudomonadati</taxon>
        <taxon>Pseudomonadota</taxon>
        <taxon>Gammaproteobacteria</taxon>
        <taxon>Alteromonadales</taxon>
        <taxon>Alteromonadaceae</taxon>
        <taxon>Alteromonas/Salinimonas group</taxon>
        <taxon>Alteromonas</taxon>
    </lineage>
</organism>
<evidence type="ECO:0000313" key="4">
    <source>
        <dbReference type="EMBL" id="APD92283.1"/>
    </source>
</evidence>
<dbReference type="Gene3D" id="3.90.1150.10">
    <property type="entry name" value="Aspartate Aminotransferase, domain 1"/>
    <property type="match status" value="1"/>
</dbReference>
<dbReference type="RefSeq" id="WP_071960897.1">
    <property type="nucleotide sequence ID" value="NZ_CP018025.1"/>
</dbReference>
<dbReference type="SUPFAM" id="SSF53383">
    <property type="entry name" value="PLP-dependent transferases"/>
    <property type="match status" value="1"/>
</dbReference>
<geneLocation type="plasmid" evidence="5">
    <name>pamcp48-600</name>
</geneLocation>
<dbReference type="InterPro" id="IPR015421">
    <property type="entry name" value="PyrdxlP-dep_Trfase_major"/>
</dbReference>
<dbReference type="GO" id="GO:0030170">
    <property type="term" value="F:pyridoxal phosphate binding"/>
    <property type="evidence" value="ECO:0007669"/>
    <property type="project" value="TreeGrafter"/>
</dbReference>
<dbReference type="InterPro" id="IPR015424">
    <property type="entry name" value="PyrdxlP-dep_Trfase"/>
</dbReference>
<dbReference type="Pfam" id="PF01041">
    <property type="entry name" value="DegT_DnrJ_EryC1"/>
    <property type="match status" value="1"/>
</dbReference>
<dbReference type="AlphaFoldDB" id="A0AAC9NTI8"/>
<evidence type="ECO:0008006" key="6">
    <source>
        <dbReference type="Google" id="ProtNLM"/>
    </source>
</evidence>
<evidence type="ECO:0000256" key="1">
    <source>
        <dbReference type="ARBA" id="ARBA00022898"/>
    </source>
</evidence>
<dbReference type="PANTHER" id="PTHR30244">
    <property type="entry name" value="TRANSAMINASE"/>
    <property type="match status" value="1"/>
</dbReference>
<dbReference type="GO" id="GO:0000271">
    <property type="term" value="P:polysaccharide biosynthetic process"/>
    <property type="evidence" value="ECO:0007669"/>
    <property type="project" value="TreeGrafter"/>
</dbReference>
<dbReference type="Gene3D" id="3.40.640.10">
    <property type="entry name" value="Type I PLP-dependent aspartate aminotransferase-like (Major domain)"/>
    <property type="match status" value="1"/>
</dbReference>
<protein>
    <recommendedName>
        <fullName evidence="6">Aminotransferase DegT</fullName>
    </recommendedName>
</protein>
<dbReference type="Proteomes" id="UP000182101">
    <property type="component" value="Plasmid pAMCP48-600"/>
</dbReference>
<comment type="similarity">
    <text evidence="2 3">Belongs to the DegT/DnrJ/EryC1 family.</text>
</comment>
<accession>A0AAC9NTI8</accession>
<dbReference type="InterPro" id="IPR000653">
    <property type="entry name" value="DegT/StrS_aminotransferase"/>
</dbReference>
<keyword evidence="4" id="KW-0614">Plasmid</keyword>
<evidence type="ECO:0000256" key="3">
    <source>
        <dbReference type="RuleBase" id="RU004508"/>
    </source>
</evidence>
<name>A0AAC9NTI8_9ALTE</name>
<gene>
    <name evidence="4" type="ORF">BM524_20470</name>
</gene>
<proteinExistence type="inferred from homology"/>
<sequence>MSSNNVNECTQLSEWEKQMAEHAGVKCCIAFSSKANALELALIAKGIGKGDVVAVSALSPTSTSEALKRVGALPLFVDADPDTLGLCSDKLEFTLHSIDSGKKMYVPPFIKSIEQVKAIIASDTFGTPFCAETIIPTAEDYNLIIFEDVSQGLGGSFENIKAGGIGDIAFINTEQDHQCGCIFTNDEAVASALIEQRDRSHEAAPSLDELTGIVSSDTLAKEREARQQVANWYEKHLSKARGLALPQNQFGCKSAWTYYTLVADTPQLRDYLIAELHRENIDVCIASPLLAPLHHEVEWAELGYKQSEFNGVGSATACAFCLPMSPSLTESDVKAVCDALMKAQSKLLSQSEVCA</sequence>
<dbReference type="PANTHER" id="PTHR30244:SF34">
    <property type="entry name" value="DTDP-4-AMINO-4,6-DIDEOXYGALACTOSE TRANSAMINASE"/>
    <property type="match status" value="1"/>
</dbReference>
<dbReference type="EMBL" id="CP018025">
    <property type="protein sequence ID" value="APD92283.1"/>
    <property type="molecule type" value="Genomic_DNA"/>
</dbReference>